<dbReference type="PANTHER" id="PTHR47691:SF3">
    <property type="entry name" value="HTH-TYPE TRANSCRIPTIONAL REGULATOR RV0890C-RELATED"/>
    <property type="match status" value="1"/>
</dbReference>
<dbReference type="EMBL" id="BSDI01000041">
    <property type="protein sequence ID" value="GLI01205.1"/>
    <property type="molecule type" value="Genomic_DNA"/>
</dbReference>
<evidence type="ECO:0000259" key="1">
    <source>
        <dbReference type="SMART" id="SM01043"/>
    </source>
</evidence>
<sequence length="982" mass="104470">MLGPVELTGPDGTTALAGGPRDLLCVLALRAGETVSRALLREAGREPSTLDRDAAVLSSALARCGLRGSLEVRPAGYRLVTRQIDVRRFQSAVRRAQACRRGGDLAGAVRLYDRALVLWRGPEPLAEARVSGWAGAEVRRLRESRTVALEDRWDCALRLARAAVRASGAPVADREAVAAGIAAAADAIDAIPVLEEAVEAHPLRERRWELLLVATFLSGRRREALAVFERARQTFLDQLGVEPGERLRALAGAAERGDLAEADPDQVRPATMTPVRAAHLATLPVPLTSLLGRDALLDALAGWLRDRRLVTLVGPGGAGKTRLAIAAARQVRGPVPWFVELSSVESPVRVAGAVAEALGLRQETSGDAVDAIVDEIGHQDLLLVLDNCEHLLAGCAELVARLLRRCSRLRILATSRAALRVPDELVVPVPPLLPEAAARLFLERAQARSGRPVAEGSAGAVAQLCAELDGLPLAIELAAARTPLLSVPEIVARLRSDLRLLHSPDPTVPDRHRTVSATVESSLRQLDPATQAYFDRLAVFAGFDASAAEAARQAMAAEAPGTDALATLVGASLVERTGDRYRMLVPIRRHALDRLARDGGETAARRVHAAHYLAVAESADSQLRGSGQELGLARLRADAANLRAAMAWLAESGAAAVPHGDLRLSTALAMACRIGGQYREALGWLSAALVRHPDAPAPLRAAAGADAAMLAMLLCDYATAADYAEEARSAYRATGNRRAEARVVMTLGSVARERAQYAISAAHLDAATATCVECGDELGEARAVLLRGFTAWLAGDLERAESRLRACRRWFERLDDPEQAATALMNLGAVALYRGDIDRAGSLLDAALERYAALGFPEGLGWAHNLRGLVELRIGRIDRAEAHLALSLATHREVGDRWRTASVLEALAEVHRTGDPRRAARLLGAAARIRAEIGAPVPACERADLAVTTAGVRAALGGAFDALYAEARTLPLDEALVPRALV</sequence>
<dbReference type="CDD" id="cd15831">
    <property type="entry name" value="BTAD"/>
    <property type="match status" value="1"/>
</dbReference>
<evidence type="ECO:0000313" key="2">
    <source>
        <dbReference type="EMBL" id="GLI01205.1"/>
    </source>
</evidence>
<dbReference type="SUPFAM" id="SSF48452">
    <property type="entry name" value="TPR-like"/>
    <property type="match status" value="3"/>
</dbReference>
<dbReference type="Pfam" id="PF13401">
    <property type="entry name" value="AAA_22"/>
    <property type="match status" value="1"/>
</dbReference>
<dbReference type="Gene3D" id="1.25.40.10">
    <property type="entry name" value="Tetratricopeptide repeat domain"/>
    <property type="match status" value="3"/>
</dbReference>
<dbReference type="SUPFAM" id="SSF52540">
    <property type="entry name" value="P-loop containing nucleoside triphosphate hydrolases"/>
    <property type="match status" value="1"/>
</dbReference>
<proteinExistence type="predicted"/>
<dbReference type="InterPro" id="IPR011990">
    <property type="entry name" value="TPR-like_helical_dom_sf"/>
</dbReference>
<dbReference type="InterPro" id="IPR049945">
    <property type="entry name" value="AAA_22"/>
</dbReference>
<dbReference type="Proteomes" id="UP001144280">
    <property type="component" value="Unassembled WGS sequence"/>
</dbReference>
<protein>
    <submittedName>
        <fullName evidence="2">SARP family transcriptional regulator</fullName>
    </submittedName>
</protein>
<dbReference type="InterPro" id="IPR019734">
    <property type="entry name" value="TPR_rpt"/>
</dbReference>
<evidence type="ECO:0000313" key="3">
    <source>
        <dbReference type="Proteomes" id="UP001144280"/>
    </source>
</evidence>
<dbReference type="PRINTS" id="PR00364">
    <property type="entry name" value="DISEASERSIST"/>
</dbReference>
<reference evidence="2" key="1">
    <citation type="submission" date="2022-12" db="EMBL/GenBank/DDBJ databases">
        <title>New Phytohabitans aurantiacus sp. RD004123 nov., an actinomycete isolated from soil.</title>
        <authorList>
            <person name="Triningsih D.W."/>
            <person name="Harunari E."/>
            <person name="Igarashi Y."/>
        </authorList>
    </citation>
    <scope>NUCLEOTIDE SEQUENCE</scope>
    <source>
        <strain evidence="2">RD004123</strain>
    </source>
</reference>
<comment type="caution">
    <text evidence="2">The sequence shown here is derived from an EMBL/GenBank/DDBJ whole genome shotgun (WGS) entry which is preliminary data.</text>
</comment>
<dbReference type="InterPro" id="IPR027417">
    <property type="entry name" value="P-loop_NTPase"/>
</dbReference>
<gene>
    <name evidence="2" type="ORF">Pa4123_64810</name>
</gene>
<dbReference type="Pfam" id="PF03704">
    <property type="entry name" value="BTAD"/>
    <property type="match status" value="2"/>
</dbReference>
<dbReference type="PANTHER" id="PTHR47691">
    <property type="entry name" value="REGULATOR-RELATED"/>
    <property type="match status" value="1"/>
</dbReference>
<dbReference type="Gene3D" id="3.40.50.300">
    <property type="entry name" value="P-loop containing nucleotide triphosphate hydrolases"/>
    <property type="match status" value="1"/>
</dbReference>
<name>A0ABQ5R5J7_9ACTN</name>
<dbReference type="SMART" id="SM01043">
    <property type="entry name" value="BTAD"/>
    <property type="match status" value="1"/>
</dbReference>
<organism evidence="2 3">
    <name type="scientific">Phytohabitans aurantiacus</name>
    <dbReference type="NCBI Taxonomy" id="3016789"/>
    <lineage>
        <taxon>Bacteria</taxon>
        <taxon>Bacillati</taxon>
        <taxon>Actinomycetota</taxon>
        <taxon>Actinomycetes</taxon>
        <taxon>Micromonosporales</taxon>
        <taxon>Micromonosporaceae</taxon>
    </lineage>
</organism>
<dbReference type="SMART" id="SM00028">
    <property type="entry name" value="TPR"/>
    <property type="match status" value="4"/>
</dbReference>
<accession>A0ABQ5R5J7</accession>
<keyword evidence="3" id="KW-1185">Reference proteome</keyword>
<dbReference type="InterPro" id="IPR005158">
    <property type="entry name" value="BTAD"/>
</dbReference>
<feature type="domain" description="Bacterial transcriptional activator" evidence="1">
    <location>
        <begin position="84"/>
        <end position="255"/>
    </location>
</feature>